<dbReference type="Proteomes" id="UP000186922">
    <property type="component" value="Unassembled WGS sequence"/>
</dbReference>
<evidence type="ECO:0000259" key="2">
    <source>
        <dbReference type="PROSITE" id="PS51412"/>
    </source>
</evidence>
<dbReference type="PROSITE" id="PS51412">
    <property type="entry name" value="MACPF_2"/>
    <property type="match status" value="1"/>
</dbReference>
<dbReference type="EMBL" id="BDGG01000019">
    <property type="protein sequence ID" value="GAV08767.1"/>
    <property type="molecule type" value="Genomic_DNA"/>
</dbReference>
<evidence type="ECO:0000256" key="1">
    <source>
        <dbReference type="SAM" id="SignalP"/>
    </source>
</evidence>
<name>A0A1D1W5M6_RAMVA</name>
<feature type="signal peptide" evidence="1">
    <location>
        <begin position="1"/>
        <end position="27"/>
    </location>
</feature>
<reference evidence="3 4" key="1">
    <citation type="journal article" date="2016" name="Nat. Commun.">
        <title>Extremotolerant tardigrade genome and improved radiotolerance of human cultured cells by tardigrade-unique protein.</title>
        <authorList>
            <person name="Hashimoto T."/>
            <person name="Horikawa D.D."/>
            <person name="Saito Y."/>
            <person name="Kuwahara H."/>
            <person name="Kozuka-Hata H."/>
            <person name="Shin-I T."/>
            <person name="Minakuchi Y."/>
            <person name="Ohishi K."/>
            <person name="Motoyama A."/>
            <person name="Aizu T."/>
            <person name="Enomoto A."/>
            <person name="Kondo K."/>
            <person name="Tanaka S."/>
            <person name="Hara Y."/>
            <person name="Koshikawa S."/>
            <person name="Sagara H."/>
            <person name="Miura T."/>
            <person name="Yokobori S."/>
            <person name="Miyagawa K."/>
            <person name="Suzuki Y."/>
            <person name="Kubo T."/>
            <person name="Oyama M."/>
            <person name="Kohara Y."/>
            <person name="Fujiyama A."/>
            <person name="Arakawa K."/>
            <person name="Katayama T."/>
            <person name="Toyoda A."/>
            <person name="Kunieda T."/>
        </authorList>
    </citation>
    <scope>NUCLEOTIDE SEQUENCE [LARGE SCALE GENOMIC DNA]</scope>
    <source>
        <strain evidence="3 4">YOKOZUNA-1</strain>
    </source>
</reference>
<keyword evidence="4" id="KW-1185">Reference proteome</keyword>
<sequence>MRQSSARTMCSPIACIFLSLFLFRSEARLLPVGAGYVGAGYNVLIGNNDGARFTSGGPDSGLLPTRIILQKTLPRTNGYCPTEAICTETADGVTDDQYSVIADLQQYQRLFSQGWDFDTEEPLLPIESVFAGAQSPPITEARDTLEAKQAIVVEKRNVIIEGELRYNYKENEKLTKEFVIGLCELPEEYITEVYRRFILKWGTHVIVAVKVGHFVVNRYEIPLAALNSLVSTISPLTRLAHINMSTTSAAYKSEDFQDSEIVQKLVDLALLEKAPFRKWHFVTGSDKAPTPVHLTLRRLDSFITREFIEPGMEVECLTLATDVNIAEIRENIKTALLEYPIDPPSPAFQPIVRQFRSDWPRGM</sequence>
<dbReference type="AlphaFoldDB" id="A0A1D1W5M6"/>
<gene>
    <name evidence="3" type="primary">RvY_18413</name>
    <name evidence="3" type="synonym">RvY_18413.1</name>
    <name evidence="3" type="ORF">RvY_18413-1</name>
</gene>
<feature type="domain" description="MACPF" evidence="2">
    <location>
        <begin position="20"/>
        <end position="363"/>
    </location>
</feature>
<comment type="caution">
    <text evidence="3">The sequence shown here is derived from an EMBL/GenBank/DDBJ whole genome shotgun (WGS) entry which is preliminary data.</text>
</comment>
<proteinExistence type="predicted"/>
<evidence type="ECO:0000313" key="3">
    <source>
        <dbReference type="EMBL" id="GAV08767.1"/>
    </source>
</evidence>
<evidence type="ECO:0000313" key="4">
    <source>
        <dbReference type="Proteomes" id="UP000186922"/>
    </source>
</evidence>
<dbReference type="Pfam" id="PF01823">
    <property type="entry name" value="MACPF"/>
    <property type="match status" value="1"/>
</dbReference>
<feature type="chain" id="PRO_5008899213" description="MACPF domain-containing protein" evidence="1">
    <location>
        <begin position="28"/>
        <end position="363"/>
    </location>
</feature>
<protein>
    <recommendedName>
        <fullName evidence="2">MACPF domain-containing protein</fullName>
    </recommendedName>
</protein>
<dbReference type="InterPro" id="IPR020864">
    <property type="entry name" value="MACPF"/>
</dbReference>
<organism evidence="3 4">
    <name type="scientific">Ramazzottius varieornatus</name>
    <name type="common">Water bear</name>
    <name type="synonym">Tardigrade</name>
    <dbReference type="NCBI Taxonomy" id="947166"/>
    <lineage>
        <taxon>Eukaryota</taxon>
        <taxon>Metazoa</taxon>
        <taxon>Ecdysozoa</taxon>
        <taxon>Tardigrada</taxon>
        <taxon>Eutardigrada</taxon>
        <taxon>Parachela</taxon>
        <taxon>Hypsibioidea</taxon>
        <taxon>Ramazzottiidae</taxon>
        <taxon>Ramazzottius</taxon>
    </lineage>
</organism>
<keyword evidence="1" id="KW-0732">Signal</keyword>
<accession>A0A1D1W5M6</accession>